<dbReference type="AlphaFoldDB" id="A0AAV3RAR9"/>
<dbReference type="Proteomes" id="UP001454036">
    <property type="component" value="Unassembled WGS sequence"/>
</dbReference>
<feature type="compositionally biased region" description="Polar residues" evidence="1">
    <location>
        <begin position="232"/>
        <end position="245"/>
    </location>
</feature>
<proteinExistence type="predicted"/>
<protein>
    <submittedName>
        <fullName evidence="2">Uncharacterized protein</fullName>
    </submittedName>
</protein>
<feature type="region of interest" description="Disordered" evidence="1">
    <location>
        <begin position="167"/>
        <end position="196"/>
    </location>
</feature>
<gene>
    <name evidence="2" type="ORF">LIER_25487</name>
</gene>
<accession>A0AAV3RAR9</accession>
<organism evidence="2 3">
    <name type="scientific">Lithospermum erythrorhizon</name>
    <name type="common">Purple gromwell</name>
    <name type="synonym">Lithospermum officinale var. erythrorhizon</name>
    <dbReference type="NCBI Taxonomy" id="34254"/>
    <lineage>
        <taxon>Eukaryota</taxon>
        <taxon>Viridiplantae</taxon>
        <taxon>Streptophyta</taxon>
        <taxon>Embryophyta</taxon>
        <taxon>Tracheophyta</taxon>
        <taxon>Spermatophyta</taxon>
        <taxon>Magnoliopsida</taxon>
        <taxon>eudicotyledons</taxon>
        <taxon>Gunneridae</taxon>
        <taxon>Pentapetalae</taxon>
        <taxon>asterids</taxon>
        <taxon>lamiids</taxon>
        <taxon>Boraginales</taxon>
        <taxon>Boraginaceae</taxon>
        <taxon>Boraginoideae</taxon>
        <taxon>Lithospermeae</taxon>
        <taxon>Lithospermum</taxon>
    </lineage>
</organism>
<feature type="region of interest" description="Disordered" evidence="1">
    <location>
        <begin position="1"/>
        <end position="45"/>
    </location>
</feature>
<name>A0AAV3RAR9_LITER</name>
<evidence type="ECO:0000313" key="3">
    <source>
        <dbReference type="Proteomes" id="UP001454036"/>
    </source>
</evidence>
<reference evidence="2 3" key="1">
    <citation type="submission" date="2024-01" db="EMBL/GenBank/DDBJ databases">
        <title>The complete chloroplast genome sequence of Lithospermum erythrorhizon: insights into the phylogenetic relationship among Boraginaceae species and the maternal lineages of purple gromwells.</title>
        <authorList>
            <person name="Okada T."/>
            <person name="Watanabe K."/>
        </authorList>
    </citation>
    <scope>NUCLEOTIDE SEQUENCE [LARGE SCALE GENOMIC DNA]</scope>
</reference>
<keyword evidence="3" id="KW-1185">Reference proteome</keyword>
<evidence type="ECO:0000256" key="1">
    <source>
        <dbReference type="SAM" id="MobiDB-lite"/>
    </source>
</evidence>
<comment type="caution">
    <text evidence="2">The sequence shown here is derived from an EMBL/GenBank/DDBJ whole genome shotgun (WGS) entry which is preliminary data.</text>
</comment>
<dbReference type="EMBL" id="BAABME010007687">
    <property type="protein sequence ID" value="GAA0171462.1"/>
    <property type="molecule type" value="Genomic_DNA"/>
</dbReference>
<feature type="region of interest" description="Disordered" evidence="1">
    <location>
        <begin position="210"/>
        <end position="253"/>
    </location>
</feature>
<feature type="compositionally biased region" description="Low complexity" evidence="1">
    <location>
        <begin position="26"/>
        <end position="40"/>
    </location>
</feature>
<sequence length="355" mass="37378">MSDNSNSHPELRGYNSDVRSYSTPQVSSSLTALAGSGSSVPLQATPLPPEPLHLAVVPLNLRRDEGFLRSLPLQSRTGDLGEGPPLGVPSGFTSHPMSKGSLSISAKHKARDCPLHLLGEQTPHAFALYSDHRVLKAAGLSLGSYVDLGAPEALKAIFNVHDHVPPPSPAAPATSSDQMPFRPPAPIATEPVVLSSSSKEDEVAARFKARHPIGELPSLGPRGATPDPQGIEVNTSQGSMGNLSASPHPPPGQGQELLLPTDHALAATPARASGHSTTIFLEPEDQREVVGDSSGSLLSLSPCSGVTSCKSISISIGRTPNLQEKDGIPLANPRCWERPVFRSLPPFMPRALWSR</sequence>
<evidence type="ECO:0000313" key="2">
    <source>
        <dbReference type="EMBL" id="GAA0171462.1"/>
    </source>
</evidence>